<proteinExistence type="predicted"/>
<feature type="region of interest" description="Disordered" evidence="1">
    <location>
        <begin position="1"/>
        <end position="94"/>
    </location>
</feature>
<evidence type="ECO:0000313" key="3">
    <source>
        <dbReference type="Proteomes" id="UP000886595"/>
    </source>
</evidence>
<sequence>MEPTGKSSVSSVRKSTRKTDAASATGKPNEKSIASSAAVKTVVSSASPMNPNSADDLSSATLEKPNGKSIASSAAVENPKEKTAVSVASGPVYL</sequence>
<accession>A0A8X7TJC3</accession>
<dbReference type="EMBL" id="JAAMPC010000545">
    <property type="protein sequence ID" value="KAG2242286.1"/>
    <property type="molecule type" value="Genomic_DNA"/>
</dbReference>
<comment type="caution">
    <text evidence="2">The sequence shown here is derived from an EMBL/GenBank/DDBJ whole genome shotgun (WGS) entry which is preliminary data.</text>
</comment>
<feature type="compositionally biased region" description="Low complexity" evidence="1">
    <location>
        <begin position="1"/>
        <end position="13"/>
    </location>
</feature>
<feature type="compositionally biased region" description="Polar residues" evidence="1">
    <location>
        <begin position="48"/>
        <end position="61"/>
    </location>
</feature>
<organism evidence="2 3">
    <name type="scientific">Brassica carinata</name>
    <name type="common">Ethiopian mustard</name>
    <name type="synonym">Abyssinian cabbage</name>
    <dbReference type="NCBI Taxonomy" id="52824"/>
    <lineage>
        <taxon>Eukaryota</taxon>
        <taxon>Viridiplantae</taxon>
        <taxon>Streptophyta</taxon>
        <taxon>Embryophyta</taxon>
        <taxon>Tracheophyta</taxon>
        <taxon>Spermatophyta</taxon>
        <taxon>Magnoliopsida</taxon>
        <taxon>eudicotyledons</taxon>
        <taxon>Gunneridae</taxon>
        <taxon>Pentapetalae</taxon>
        <taxon>rosids</taxon>
        <taxon>malvids</taxon>
        <taxon>Brassicales</taxon>
        <taxon>Brassicaceae</taxon>
        <taxon>Brassiceae</taxon>
        <taxon>Brassica</taxon>
    </lineage>
</organism>
<keyword evidence="3" id="KW-1185">Reference proteome</keyword>
<dbReference type="Proteomes" id="UP000886595">
    <property type="component" value="Unassembled WGS sequence"/>
</dbReference>
<evidence type="ECO:0000256" key="1">
    <source>
        <dbReference type="SAM" id="MobiDB-lite"/>
    </source>
</evidence>
<reference evidence="2 3" key="1">
    <citation type="submission" date="2020-02" db="EMBL/GenBank/DDBJ databases">
        <authorList>
            <person name="Ma Q."/>
            <person name="Huang Y."/>
            <person name="Song X."/>
            <person name="Pei D."/>
        </authorList>
    </citation>
    <scope>NUCLEOTIDE SEQUENCE [LARGE SCALE GENOMIC DNA]</scope>
    <source>
        <strain evidence="2">Sxm20200214</strain>
        <tissue evidence="2">Leaf</tissue>
    </source>
</reference>
<protein>
    <submittedName>
        <fullName evidence="2">Uncharacterized protein</fullName>
    </submittedName>
</protein>
<gene>
    <name evidence="2" type="ORF">Bca52824_095872</name>
</gene>
<feature type="compositionally biased region" description="Low complexity" evidence="1">
    <location>
        <begin position="32"/>
        <end position="47"/>
    </location>
</feature>
<evidence type="ECO:0000313" key="2">
    <source>
        <dbReference type="EMBL" id="KAG2242286.1"/>
    </source>
</evidence>
<dbReference type="AlphaFoldDB" id="A0A8X7TJC3"/>
<name>A0A8X7TJC3_BRACI</name>